<name>A0A2P2JW53_RHIMU</name>
<proteinExistence type="predicted"/>
<dbReference type="EMBL" id="GGEC01017200">
    <property type="protein sequence ID" value="MBW97683.1"/>
    <property type="molecule type" value="Transcribed_RNA"/>
</dbReference>
<sequence>MAKPFSKGRVGSQSLDLEEKCSYPKKKPTSGLSVSSTGIRLKEGFSVTISQKIPKPAIGTGVFEPIVMHVKNFLAIAVWSITSLRPLWVGGRKGCQLLFS</sequence>
<evidence type="ECO:0000313" key="2">
    <source>
        <dbReference type="EMBL" id="MBW97683.1"/>
    </source>
</evidence>
<evidence type="ECO:0000256" key="1">
    <source>
        <dbReference type="SAM" id="MobiDB-lite"/>
    </source>
</evidence>
<accession>A0A2P2JW53</accession>
<protein>
    <submittedName>
        <fullName evidence="2">Uncharacterized protein</fullName>
    </submittedName>
</protein>
<feature type="region of interest" description="Disordered" evidence="1">
    <location>
        <begin position="1"/>
        <end position="34"/>
    </location>
</feature>
<dbReference type="AlphaFoldDB" id="A0A2P2JW53"/>
<reference evidence="2" key="1">
    <citation type="submission" date="2018-02" db="EMBL/GenBank/DDBJ databases">
        <title>Rhizophora mucronata_Transcriptome.</title>
        <authorList>
            <person name="Meera S.P."/>
            <person name="Sreeshan A."/>
            <person name="Augustine A."/>
        </authorList>
    </citation>
    <scope>NUCLEOTIDE SEQUENCE</scope>
    <source>
        <tissue evidence="2">Leaf</tissue>
    </source>
</reference>
<organism evidence="2">
    <name type="scientific">Rhizophora mucronata</name>
    <name type="common">Asiatic mangrove</name>
    <dbReference type="NCBI Taxonomy" id="61149"/>
    <lineage>
        <taxon>Eukaryota</taxon>
        <taxon>Viridiplantae</taxon>
        <taxon>Streptophyta</taxon>
        <taxon>Embryophyta</taxon>
        <taxon>Tracheophyta</taxon>
        <taxon>Spermatophyta</taxon>
        <taxon>Magnoliopsida</taxon>
        <taxon>eudicotyledons</taxon>
        <taxon>Gunneridae</taxon>
        <taxon>Pentapetalae</taxon>
        <taxon>rosids</taxon>
        <taxon>fabids</taxon>
        <taxon>Malpighiales</taxon>
        <taxon>Rhizophoraceae</taxon>
        <taxon>Rhizophora</taxon>
    </lineage>
</organism>